<dbReference type="InterPro" id="IPR036217">
    <property type="entry name" value="MethylDNA_cys_MeTrfase_DNAb"/>
</dbReference>
<dbReference type="InterPro" id="IPR014048">
    <property type="entry name" value="MethylDNA_cys_MeTrfase_DNA-bd"/>
</dbReference>
<dbReference type="GO" id="GO:0032259">
    <property type="term" value="P:methylation"/>
    <property type="evidence" value="ECO:0007669"/>
    <property type="project" value="UniProtKB-KW"/>
</dbReference>
<dbReference type="NCBIfam" id="TIGR00589">
    <property type="entry name" value="ogt"/>
    <property type="match status" value="1"/>
</dbReference>
<evidence type="ECO:0000313" key="10">
    <source>
        <dbReference type="EMBL" id="GAF71546.1"/>
    </source>
</evidence>
<dbReference type="SUPFAM" id="SSF53155">
    <property type="entry name" value="Methylated DNA-protein cysteine methyltransferase domain"/>
    <property type="match status" value="1"/>
</dbReference>
<comment type="similarity">
    <text evidence="2">Belongs to the MGMT family.</text>
</comment>
<keyword evidence="4" id="KW-0489">Methyltransferase</keyword>
<dbReference type="PANTHER" id="PTHR10815">
    <property type="entry name" value="METHYLATED-DNA--PROTEIN-CYSTEINE METHYLTRANSFERASE"/>
    <property type="match status" value="1"/>
</dbReference>
<evidence type="ECO:0000256" key="7">
    <source>
        <dbReference type="ARBA" id="ARBA00023204"/>
    </source>
</evidence>
<dbReference type="PROSITE" id="PS00374">
    <property type="entry name" value="MGMT"/>
    <property type="match status" value="1"/>
</dbReference>
<organism evidence="10">
    <name type="scientific">marine sediment metagenome</name>
    <dbReference type="NCBI Taxonomy" id="412755"/>
    <lineage>
        <taxon>unclassified sequences</taxon>
        <taxon>metagenomes</taxon>
        <taxon>ecological metagenomes</taxon>
    </lineage>
</organism>
<reference evidence="10" key="1">
    <citation type="journal article" date="2014" name="Front. Microbiol.">
        <title>High frequency of phylogenetically diverse reductive dehalogenase-homologous genes in deep subseafloor sedimentary metagenomes.</title>
        <authorList>
            <person name="Kawai M."/>
            <person name="Futagami T."/>
            <person name="Toyoda A."/>
            <person name="Takaki Y."/>
            <person name="Nishi S."/>
            <person name="Hori S."/>
            <person name="Arai W."/>
            <person name="Tsubouchi T."/>
            <person name="Morono Y."/>
            <person name="Uchiyama I."/>
            <person name="Ito T."/>
            <person name="Fujiyama A."/>
            <person name="Inagaki F."/>
            <person name="Takami H."/>
        </authorList>
    </citation>
    <scope>NUCLEOTIDE SEQUENCE</scope>
    <source>
        <strain evidence="10">Expedition CK06-06</strain>
    </source>
</reference>
<proteinExistence type="inferred from homology"/>
<dbReference type="CDD" id="cd06445">
    <property type="entry name" value="ATase"/>
    <property type="match status" value="1"/>
</dbReference>
<evidence type="ECO:0000256" key="3">
    <source>
        <dbReference type="ARBA" id="ARBA00011918"/>
    </source>
</evidence>
<evidence type="ECO:0000256" key="2">
    <source>
        <dbReference type="ARBA" id="ARBA00008711"/>
    </source>
</evidence>
<dbReference type="InterPro" id="IPR001497">
    <property type="entry name" value="MethylDNA_cys_MeTrfase_AS"/>
</dbReference>
<evidence type="ECO:0000256" key="6">
    <source>
        <dbReference type="ARBA" id="ARBA00022763"/>
    </source>
</evidence>
<evidence type="ECO:0000256" key="1">
    <source>
        <dbReference type="ARBA" id="ARBA00001286"/>
    </source>
</evidence>
<comment type="catalytic activity">
    <reaction evidence="8">
        <text>a 6-O-methyl-2'-deoxyguanosine in DNA + L-cysteinyl-[protein] = S-methyl-L-cysteinyl-[protein] + a 2'-deoxyguanosine in DNA</text>
        <dbReference type="Rhea" id="RHEA:24000"/>
        <dbReference type="Rhea" id="RHEA-COMP:10131"/>
        <dbReference type="Rhea" id="RHEA-COMP:10132"/>
        <dbReference type="Rhea" id="RHEA-COMP:11367"/>
        <dbReference type="Rhea" id="RHEA-COMP:11368"/>
        <dbReference type="ChEBI" id="CHEBI:29950"/>
        <dbReference type="ChEBI" id="CHEBI:82612"/>
        <dbReference type="ChEBI" id="CHEBI:85445"/>
        <dbReference type="ChEBI" id="CHEBI:85448"/>
        <dbReference type="EC" id="2.1.1.63"/>
    </reaction>
</comment>
<evidence type="ECO:0000259" key="9">
    <source>
        <dbReference type="Pfam" id="PF01035"/>
    </source>
</evidence>
<dbReference type="Gene3D" id="1.10.10.10">
    <property type="entry name" value="Winged helix-like DNA-binding domain superfamily/Winged helix DNA-binding domain"/>
    <property type="match status" value="1"/>
</dbReference>
<dbReference type="EC" id="2.1.1.63" evidence="3"/>
<dbReference type="GO" id="GO:0006281">
    <property type="term" value="P:DNA repair"/>
    <property type="evidence" value="ECO:0007669"/>
    <property type="project" value="UniProtKB-KW"/>
</dbReference>
<keyword evidence="6" id="KW-0227">DNA damage</keyword>
<dbReference type="GO" id="GO:0003908">
    <property type="term" value="F:methylated-DNA-[protein]-cysteine S-methyltransferase activity"/>
    <property type="evidence" value="ECO:0007669"/>
    <property type="project" value="UniProtKB-EC"/>
</dbReference>
<evidence type="ECO:0000256" key="4">
    <source>
        <dbReference type="ARBA" id="ARBA00022603"/>
    </source>
</evidence>
<protein>
    <recommendedName>
        <fullName evidence="3">methylated-DNA--[protein]-cysteine S-methyltransferase</fullName>
        <ecNumber evidence="3">2.1.1.63</ecNumber>
    </recommendedName>
</protein>
<sequence>MQERQYASPYGVIRLGGQDGRLCRVLLGGPDWPAAPPDGKPLGRYAEMLDRYFSGRGILCEPELLCTSGLSDFQSRVYRALATLGFGRLVSYGALARLAGCPRAARAVGRALAANPLAIFVPCHRVVTAGGRPGGFSAGQGWKRSLLRHEGWTVRAGRLERSKEA</sequence>
<feature type="domain" description="Methylated-DNA-[protein]-cysteine S-methyltransferase DNA binding" evidence="9">
    <location>
        <begin position="72"/>
        <end position="151"/>
    </location>
</feature>
<dbReference type="AlphaFoldDB" id="X0S8P7"/>
<keyword evidence="7" id="KW-0234">DNA repair</keyword>
<gene>
    <name evidence="10" type="ORF">S01H1_07802</name>
</gene>
<dbReference type="PANTHER" id="PTHR10815:SF13">
    <property type="entry name" value="METHYLATED-DNA--PROTEIN-CYSTEINE METHYLTRANSFERASE"/>
    <property type="match status" value="1"/>
</dbReference>
<evidence type="ECO:0000256" key="5">
    <source>
        <dbReference type="ARBA" id="ARBA00022679"/>
    </source>
</evidence>
<comment type="caution">
    <text evidence="10">The sequence shown here is derived from an EMBL/GenBank/DDBJ whole genome shotgun (WGS) entry which is preliminary data.</text>
</comment>
<dbReference type="SUPFAM" id="SSF46767">
    <property type="entry name" value="Methylated DNA-protein cysteine methyltransferase, C-terminal domain"/>
    <property type="match status" value="1"/>
</dbReference>
<evidence type="ECO:0000256" key="8">
    <source>
        <dbReference type="ARBA" id="ARBA00049348"/>
    </source>
</evidence>
<dbReference type="InterPro" id="IPR036388">
    <property type="entry name" value="WH-like_DNA-bd_sf"/>
</dbReference>
<name>X0S8P7_9ZZZZ</name>
<dbReference type="FunFam" id="1.10.10.10:FF:000214">
    <property type="entry name" value="Methylated-DNA--protein-cysteine methyltransferase"/>
    <property type="match status" value="1"/>
</dbReference>
<dbReference type="InterPro" id="IPR036631">
    <property type="entry name" value="MGMT_N_sf"/>
</dbReference>
<accession>X0S8P7</accession>
<dbReference type="Pfam" id="PF01035">
    <property type="entry name" value="DNA_binding_1"/>
    <property type="match status" value="1"/>
</dbReference>
<dbReference type="EMBL" id="BARS01004004">
    <property type="protein sequence ID" value="GAF71546.1"/>
    <property type="molecule type" value="Genomic_DNA"/>
</dbReference>
<keyword evidence="5" id="KW-0808">Transferase</keyword>
<comment type="catalytic activity">
    <reaction evidence="1">
        <text>a 4-O-methyl-thymidine in DNA + L-cysteinyl-[protein] = a thymidine in DNA + S-methyl-L-cysteinyl-[protein]</text>
        <dbReference type="Rhea" id="RHEA:53428"/>
        <dbReference type="Rhea" id="RHEA-COMP:10131"/>
        <dbReference type="Rhea" id="RHEA-COMP:10132"/>
        <dbReference type="Rhea" id="RHEA-COMP:13555"/>
        <dbReference type="Rhea" id="RHEA-COMP:13556"/>
        <dbReference type="ChEBI" id="CHEBI:29950"/>
        <dbReference type="ChEBI" id="CHEBI:82612"/>
        <dbReference type="ChEBI" id="CHEBI:137386"/>
        <dbReference type="ChEBI" id="CHEBI:137387"/>
        <dbReference type="EC" id="2.1.1.63"/>
    </reaction>
</comment>